<feature type="transmembrane region" description="Helical" evidence="1">
    <location>
        <begin position="148"/>
        <end position="173"/>
    </location>
</feature>
<evidence type="ECO:0000256" key="1">
    <source>
        <dbReference type="SAM" id="Phobius"/>
    </source>
</evidence>
<feature type="transmembrane region" description="Helical" evidence="1">
    <location>
        <begin position="91"/>
        <end position="115"/>
    </location>
</feature>
<name>A0A0K0EXM5_STRVS</name>
<dbReference type="WBParaSite" id="SVE_0127900.1">
    <property type="protein sequence ID" value="SVE_0127900.1"/>
    <property type="gene ID" value="SVE_0127900"/>
</dbReference>
<feature type="transmembrane region" description="Helical" evidence="1">
    <location>
        <begin position="30"/>
        <end position="59"/>
    </location>
</feature>
<keyword evidence="2" id="KW-1185">Reference proteome</keyword>
<accession>A0A0K0EXM5</accession>
<keyword evidence="1" id="KW-1133">Transmembrane helix</keyword>
<proteinExistence type="predicted"/>
<sequence>MFKRNSTITSTDNTIEWLSKYKDAESSKHFYWFFGTFHVLPSAKIIFMFQSSIMFAYIVSNFPCSIYILLFFLLLCISTIYSFYTCDDYFLLPLILLLLIGHITLLYIGLCVLVFTTSNLYEKQDYNEWIFGFMINNYITERFLSTNILFNIFEFVFYLFLSGIYIYQFIIIWRCMEFFEIVKHHPTYCAVSMPPAYLSQLSLNSVNDKNGSLINISLIGCEHFKKNDIKLCNKTLDKSWLESEQKDEETERFYKSLIDINLL</sequence>
<evidence type="ECO:0000313" key="3">
    <source>
        <dbReference type="WBParaSite" id="SVE_0127900.1"/>
    </source>
</evidence>
<reference evidence="3" key="2">
    <citation type="submission" date="2015-08" db="UniProtKB">
        <authorList>
            <consortium name="WormBaseParasite"/>
        </authorList>
    </citation>
    <scope>IDENTIFICATION</scope>
</reference>
<keyword evidence="1" id="KW-0812">Transmembrane</keyword>
<keyword evidence="1" id="KW-0472">Membrane</keyword>
<evidence type="ECO:0000313" key="2">
    <source>
        <dbReference type="Proteomes" id="UP000035680"/>
    </source>
</evidence>
<dbReference type="AlphaFoldDB" id="A0A0K0EXM5"/>
<dbReference type="Proteomes" id="UP000035680">
    <property type="component" value="Unassembled WGS sequence"/>
</dbReference>
<organism evidence="2 3">
    <name type="scientific">Strongyloides venezuelensis</name>
    <name type="common">Threadworm</name>
    <dbReference type="NCBI Taxonomy" id="75913"/>
    <lineage>
        <taxon>Eukaryota</taxon>
        <taxon>Metazoa</taxon>
        <taxon>Ecdysozoa</taxon>
        <taxon>Nematoda</taxon>
        <taxon>Chromadorea</taxon>
        <taxon>Rhabditida</taxon>
        <taxon>Tylenchina</taxon>
        <taxon>Panagrolaimomorpha</taxon>
        <taxon>Strongyloidoidea</taxon>
        <taxon>Strongyloididae</taxon>
        <taxon>Strongyloides</taxon>
    </lineage>
</organism>
<protein>
    <submittedName>
        <fullName evidence="3">Protein TEX261</fullName>
    </submittedName>
</protein>
<feature type="transmembrane region" description="Helical" evidence="1">
    <location>
        <begin position="65"/>
        <end position="84"/>
    </location>
</feature>
<reference evidence="2" key="1">
    <citation type="submission" date="2014-07" db="EMBL/GenBank/DDBJ databases">
        <authorList>
            <person name="Martin A.A"/>
            <person name="De Silva N."/>
        </authorList>
    </citation>
    <scope>NUCLEOTIDE SEQUENCE</scope>
</reference>